<protein>
    <submittedName>
        <fullName evidence="1">Uncharacterized protein</fullName>
    </submittedName>
</protein>
<gene>
    <name evidence="1" type="ORF">PILCRDRAFT_108344</name>
</gene>
<proteinExistence type="predicted"/>
<dbReference type="EMBL" id="KN832970">
    <property type="protein sequence ID" value="KIM92001.1"/>
    <property type="molecule type" value="Genomic_DNA"/>
</dbReference>
<keyword evidence="2" id="KW-1185">Reference proteome</keyword>
<accession>A0A0C3GN89</accession>
<dbReference type="InParanoid" id="A0A0C3GN89"/>
<evidence type="ECO:0000313" key="1">
    <source>
        <dbReference type="EMBL" id="KIM92001.1"/>
    </source>
</evidence>
<dbReference type="Proteomes" id="UP000054166">
    <property type="component" value="Unassembled WGS sequence"/>
</dbReference>
<name>A0A0C3GN89_PILCF</name>
<organism evidence="1 2">
    <name type="scientific">Piloderma croceum (strain F 1598)</name>
    <dbReference type="NCBI Taxonomy" id="765440"/>
    <lineage>
        <taxon>Eukaryota</taxon>
        <taxon>Fungi</taxon>
        <taxon>Dikarya</taxon>
        <taxon>Basidiomycota</taxon>
        <taxon>Agaricomycotina</taxon>
        <taxon>Agaricomycetes</taxon>
        <taxon>Agaricomycetidae</taxon>
        <taxon>Atheliales</taxon>
        <taxon>Atheliaceae</taxon>
        <taxon>Piloderma</taxon>
    </lineage>
</organism>
<dbReference type="AlphaFoldDB" id="A0A0C3GN89"/>
<dbReference type="HOGENOM" id="CLU_2622852_0_0_1"/>
<reference evidence="1 2" key="1">
    <citation type="submission" date="2014-04" db="EMBL/GenBank/DDBJ databases">
        <authorList>
            <consortium name="DOE Joint Genome Institute"/>
            <person name="Kuo A."/>
            <person name="Tarkka M."/>
            <person name="Buscot F."/>
            <person name="Kohler A."/>
            <person name="Nagy L.G."/>
            <person name="Floudas D."/>
            <person name="Copeland A."/>
            <person name="Barry K.W."/>
            <person name="Cichocki N."/>
            <person name="Veneault-Fourrey C."/>
            <person name="LaButti K."/>
            <person name="Lindquist E.A."/>
            <person name="Lipzen A."/>
            <person name="Lundell T."/>
            <person name="Morin E."/>
            <person name="Murat C."/>
            <person name="Sun H."/>
            <person name="Tunlid A."/>
            <person name="Henrissat B."/>
            <person name="Grigoriev I.V."/>
            <person name="Hibbett D.S."/>
            <person name="Martin F."/>
            <person name="Nordberg H.P."/>
            <person name="Cantor M.N."/>
            <person name="Hua S.X."/>
        </authorList>
    </citation>
    <scope>NUCLEOTIDE SEQUENCE [LARGE SCALE GENOMIC DNA]</scope>
    <source>
        <strain evidence="1 2">F 1598</strain>
    </source>
</reference>
<sequence length="78" mass="8636">MVAITRRIESGPGISDDLAILVADLFKFQNFIMALSSAGKTRLFLAQKDIREKTDGLHRDLMAAHLRFQVPCTSLTSS</sequence>
<evidence type="ECO:0000313" key="2">
    <source>
        <dbReference type="Proteomes" id="UP000054166"/>
    </source>
</evidence>
<reference evidence="2" key="2">
    <citation type="submission" date="2015-01" db="EMBL/GenBank/DDBJ databases">
        <title>Evolutionary Origins and Diversification of the Mycorrhizal Mutualists.</title>
        <authorList>
            <consortium name="DOE Joint Genome Institute"/>
            <consortium name="Mycorrhizal Genomics Consortium"/>
            <person name="Kohler A."/>
            <person name="Kuo A."/>
            <person name="Nagy L.G."/>
            <person name="Floudas D."/>
            <person name="Copeland A."/>
            <person name="Barry K.W."/>
            <person name="Cichocki N."/>
            <person name="Veneault-Fourrey C."/>
            <person name="LaButti K."/>
            <person name="Lindquist E.A."/>
            <person name="Lipzen A."/>
            <person name="Lundell T."/>
            <person name="Morin E."/>
            <person name="Murat C."/>
            <person name="Riley R."/>
            <person name="Ohm R."/>
            <person name="Sun H."/>
            <person name="Tunlid A."/>
            <person name="Henrissat B."/>
            <person name="Grigoriev I.V."/>
            <person name="Hibbett D.S."/>
            <person name="Martin F."/>
        </authorList>
    </citation>
    <scope>NUCLEOTIDE SEQUENCE [LARGE SCALE GENOMIC DNA]</scope>
    <source>
        <strain evidence="2">F 1598</strain>
    </source>
</reference>